<keyword evidence="12" id="KW-0294">Fucose metabolism</keyword>
<proteinExistence type="inferred from homology"/>
<keyword evidence="6" id="KW-0328">Glycosyltransferase</keyword>
<dbReference type="PANTHER" id="PTHR21420:SF9">
    <property type="entry name" value="GDP-FUCOSE PROTEIN O-FUCOSYLTRANSFERASE 1"/>
    <property type="match status" value="1"/>
</dbReference>
<evidence type="ECO:0000256" key="2">
    <source>
        <dbReference type="ARBA" id="ARBA00004922"/>
    </source>
</evidence>
<evidence type="ECO:0000313" key="19">
    <source>
        <dbReference type="Proteomes" id="UP001164746"/>
    </source>
</evidence>
<feature type="chain" id="PRO_5046998292" description="GDP-fucose protein O-fucosyltransferase 1" evidence="17">
    <location>
        <begin position="21"/>
        <end position="323"/>
    </location>
</feature>
<evidence type="ECO:0000256" key="10">
    <source>
        <dbReference type="ARBA" id="ARBA00023157"/>
    </source>
</evidence>
<evidence type="ECO:0000256" key="4">
    <source>
        <dbReference type="ARBA" id="ARBA00012196"/>
    </source>
</evidence>
<keyword evidence="11" id="KW-0325">Glycoprotein</keyword>
<keyword evidence="17" id="KW-0732">Signal</keyword>
<dbReference type="Pfam" id="PF10250">
    <property type="entry name" value="O-FucT"/>
    <property type="match status" value="2"/>
</dbReference>
<dbReference type="Proteomes" id="UP001164746">
    <property type="component" value="Chromosome 13"/>
</dbReference>
<sequence>MKGNIFLHVVLSGLLLAVSADTEDTEPSIEVDGNGYLIFCLCMGRFGNQAEHFLGGLAFAKAVNRTLILPSWRTYKNIPFTDWFKIEKLAQYHRRILCGTLPPQCGPPDRGPGNPFGPFWDELGVNFDSMKAFTVAYHEPDRWVQRFSPSEYPVVALKGAPASFPMATEHRALQQYMEWSDSIVEQGQRYIQQNFPGRKYVGIHLRNGPDWEKACSHLEGGLSSFMASPQCINPRQIKEHVEETGATVVYVATDKNPLIHEIESHLADLKVSVFHQDPWLPQLDLYILGEADHFIGNCVSSFTSFVARARTVHNKPTSFWAVR</sequence>
<dbReference type="EMBL" id="CP111024">
    <property type="protein sequence ID" value="WAR24079.1"/>
    <property type="molecule type" value="Genomic_DNA"/>
</dbReference>
<evidence type="ECO:0000256" key="15">
    <source>
        <dbReference type="ARBA" id="ARBA00047273"/>
    </source>
</evidence>
<evidence type="ECO:0000256" key="9">
    <source>
        <dbReference type="ARBA" id="ARBA00022976"/>
    </source>
</evidence>
<keyword evidence="7" id="KW-0808">Transferase</keyword>
<dbReference type="CDD" id="cd11302">
    <property type="entry name" value="O-FucT-1"/>
    <property type="match status" value="1"/>
</dbReference>
<comment type="similarity">
    <text evidence="3">Belongs to the glycosyltransferase 65 family.</text>
</comment>
<evidence type="ECO:0000256" key="7">
    <source>
        <dbReference type="ARBA" id="ARBA00022679"/>
    </source>
</evidence>
<keyword evidence="8" id="KW-0256">Endoplasmic reticulum</keyword>
<dbReference type="InterPro" id="IPR039922">
    <property type="entry name" value="POFUT1"/>
</dbReference>
<keyword evidence="13" id="KW-0119">Carbohydrate metabolism</keyword>
<evidence type="ECO:0000313" key="18">
    <source>
        <dbReference type="EMBL" id="WAR24079.1"/>
    </source>
</evidence>
<reference evidence="18" key="1">
    <citation type="submission" date="2022-11" db="EMBL/GenBank/DDBJ databases">
        <title>Centuries of genome instability and evolution in soft-shell clam transmissible cancer (bioRxiv).</title>
        <authorList>
            <person name="Hart S.F.M."/>
            <person name="Yonemitsu M.A."/>
            <person name="Giersch R.M."/>
            <person name="Beal B.F."/>
            <person name="Arriagada G."/>
            <person name="Davis B.W."/>
            <person name="Ostrander E.A."/>
            <person name="Goff S.P."/>
            <person name="Metzger M.J."/>
        </authorList>
    </citation>
    <scope>NUCLEOTIDE SEQUENCE</scope>
    <source>
        <strain evidence="18">MELC-2E11</strain>
        <tissue evidence="18">Siphon/mantle</tissue>
    </source>
</reference>
<gene>
    <name evidence="18" type="ORF">MAR_037748</name>
</gene>
<protein>
    <recommendedName>
        <fullName evidence="5">GDP-fucose protein O-fucosyltransferase 1</fullName>
        <ecNumber evidence="4">2.4.1.221</ecNumber>
    </recommendedName>
    <alternativeName>
        <fullName evidence="14">Peptide-O-fucosyltransferase 1</fullName>
    </alternativeName>
</protein>
<evidence type="ECO:0000256" key="16">
    <source>
        <dbReference type="ARBA" id="ARBA00048647"/>
    </source>
</evidence>
<evidence type="ECO:0000256" key="13">
    <source>
        <dbReference type="ARBA" id="ARBA00023277"/>
    </source>
</evidence>
<evidence type="ECO:0000256" key="14">
    <source>
        <dbReference type="ARBA" id="ARBA00033080"/>
    </source>
</evidence>
<keyword evidence="10" id="KW-1015">Disulfide bond</keyword>
<evidence type="ECO:0000256" key="17">
    <source>
        <dbReference type="SAM" id="SignalP"/>
    </source>
</evidence>
<evidence type="ECO:0000256" key="3">
    <source>
        <dbReference type="ARBA" id="ARBA00010626"/>
    </source>
</evidence>
<evidence type="ECO:0000256" key="6">
    <source>
        <dbReference type="ARBA" id="ARBA00022676"/>
    </source>
</evidence>
<dbReference type="InterPro" id="IPR019378">
    <property type="entry name" value="GDP-Fuc_O-FucTrfase"/>
</dbReference>
<evidence type="ECO:0000256" key="5">
    <source>
        <dbReference type="ARBA" id="ARBA00021745"/>
    </source>
</evidence>
<organism evidence="18 19">
    <name type="scientific">Mya arenaria</name>
    <name type="common">Soft-shell clam</name>
    <dbReference type="NCBI Taxonomy" id="6604"/>
    <lineage>
        <taxon>Eukaryota</taxon>
        <taxon>Metazoa</taxon>
        <taxon>Spiralia</taxon>
        <taxon>Lophotrochozoa</taxon>
        <taxon>Mollusca</taxon>
        <taxon>Bivalvia</taxon>
        <taxon>Autobranchia</taxon>
        <taxon>Heteroconchia</taxon>
        <taxon>Euheterodonta</taxon>
        <taxon>Imparidentia</taxon>
        <taxon>Neoheterodontei</taxon>
        <taxon>Myida</taxon>
        <taxon>Myoidea</taxon>
        <taxon>Myidae</taxon>
        <taxon>Mya</taxon>
    </lineage>
</organism>
<dbReference type="Gene3D" id="3.40.50.11350">
    <property type="match status" value="1"/>
</dbReference>
<dbReference type="Gene3D" id="3.40.50.11340">
    <property type="match status" value="2"/>
</dbReference>
<evidence type="ECO:0000256" key="11">
    <source>
        <dbReference type="ARBA" id="ARBA00023180"/>
    </source>
</evidence>
<feature type="signal peptide" evidence="17">
    <location>
        <begin position="1"/>
        <end position="20"/>
    </location>
</feature>
<comment type="subcellular location">
    <subcellularLocation>
        <location evidence="1">Endoplasmic reticulum</location>
    </subcellularLocation>
</comment>
<accession>A0ABY7FTB0</accession>
<dbReference type="PANTHER" id="PTHR21420">
    <property type="entry name" value="GDP-FUCOSE PROTEIN O-FUCOSYLTRANSFERASE 1"/>
    <property type="match status" value="1"/>
</dbReference>
<comment type="catalytic activity">
    <reaction evidence="15">
        <text>L-threonyl-[protein] + GDP-beta-L-fucose = 3-O-(alpha-L-fucosyl)-L-threonyl-[protein] + GDP + H(+)</text>
        <dbReference type="Rhea" id="RHEA:70491"/>
        <dbReference type="Rhea" id="RHEA-COMP:11060"/>
        <dbReference type="Rhea" id="RHEA-COMP:17915"/>
        <dbReference type="ChEBI" id="CHEBI:15378"/>
        <dbReference type="ChEBI" id="CHEBI:30013"/>
        <dbReference type="ChEBI" id="CHEBI:57273"/>
        <dbReference type="ChEBI" id="CHEBI:58189"/>
        <dbReference type="ChEBI" id="CHEBI:189631"/>
        <dbReference type="EC" id="2.4.1.221"/>
    </reaction>
    <physiologicalReaction direction="left-to-right" evidence="15">
        <dbReference type="Rhea" id="RHEA:70492"/>
    </physiologicalReaction>
</comment>
<dbReference type="EC" id="2.4.1.221" evidence="4"/>
<evidence type="ECO:0000256" key="8">
    <source>
        <dbReference type="ARBA" id="ARBA00022824"/>
    </source>
</evidence>
<evidence type="ECO:0000256" key="1">
    <source>
        <dbReference type="ARBA" id="ARBA00004240"/>
    </source>
</evidence>
<comment type="pathway">
    <text evidence="2">Protein modification; protein glycosylation.</text>
</comment>
<comment type="catalytic activity">
    <reaction evidence="16">
        <text>L-seryl-[protein] + GDP-beta-L-fucose = 3-O-(alpha-L-fucosyl)-L-seryl-[protein] + GDP + H(+)</text>
        <dbReference type="Rhea" id="RHEA:63644"/>
        <dbReference type="Rhea" id="RHEA-COMP:9863"/>
        <dbReference type="Rhea" id="RHEA-COMP:17914"/>
        <dbReference type="ChEBI" id="CHEBI:15378"/>
        <dbReference type="ChEBI" id="CHEBI:29999"/>
        <dbReference type="ChEBI" id="CHEBI:57273"/>
        <dbReference type="ChEBI" id="CHEBI:58189"/>
        <dbReference type="ChEBI" id="CHEBI:189632"/>
        <dbReference type="EC" id="2.4.1.221"/>
    </reaction>
    <physiologicalReaction direction="left-to-right" evidence="16">
        <dbReference type="Rhea" id="RHEA:63645"/>
    </physiologicalReaction>
</comment>
<keyword evidence="9" id="KW-0914">Notch signaling pathway</keyword>
<name>A0ABY7FTB0_MYAAR</name>
<evidence type="ECO:0000256" key="12">
    <source>
        <dbReference type="ARBA" id="ARBA00023253"/>
    </source>
</evidence>
<keyword evidence="19" id="KW-1185">Reference proteome</keyword>